<evidence type="ECO:0000256" key="8">
    <source>
        <dbReference type="ARBA" id="ARBA00026102"/>
    </source>
</evidence>
<dbReference type="GO" id="GO:0035529">
    <property type="term" value="F:NADH pyrophosphatase activity"/>
    <property type="evidence" value="ECO:0007669"/>
    <property type="project" value="TreeGrafter"/>
</dbReference>
<dbReference type="Pfam" id="PF00293">
    <property type="entry name" value="NUDIX"/>
    <property type="match status" value="1"/>
</dbReference>
<keyword evidence="5" id="KW-0378">Hydrolase</keyword>
<comment type="cofactor">
    <cofactor evidence="1">
        <name>Mn(2+)</name>
        <dbReference type="ChEBI" id="CHEBI:29035"/>
    </cofactor>
</comment>
<evidence type="ECO:0000256" key="3">
    <source>
        <dbReference type="ARBA" id="ARBA00005582"/>
    </source>
</evidence>
<evidence type="ECO:0000256" key="9">
    <source>
        <dbReference type="ARBA" id="ARBA00093205"/>
    </source>
</evidence>
<evidence type="ECO:0000256" key="10">
    <source>
        <dbReference type="ARBA" id="ARBA00093415"/>
    </source>
</evidence>
<comment type="caution">
    <text evidence="14">The sequence shown here is derived from an EMBL/GenBank/DDBJ whole genome shotgun (WGS) entry which is preliminary data.</text>
</comment>
<accession>A0AAV7KW75</accession>
<name>A0AAV7KW75_PLEWA</name>
<dbReference type="Gene3D" id="3.90.79.10">
    <property type="entry name" value="Nucleoside Triphosphate Pyrophosphohydrolase"/>
    <property type="match status" value="1"/>
</dbReference>
<evidence type="ECO:0000256" key="2">
    <source>
        <dbReference type="ARBA" id="ARBA00001946"/>
    </source>
</evidence>
<keyword evidence="4" id="KW-0479">Metal-binding</keyword>
<comment type="function">
    <text evidence="10">Acts as a decapping enzyme capable of hydrolyzing monomethylated capped RNAs (in vitro). Hydrolyzes monomethylated capped RNA after alpha and beta phosphates to form N(7)-methyl-GDP. Shows low activity towards unmethylated capped RNA.</text>
</comment>
<evidence type="ECO:0000256" key="1">
    <source>
        <dbReference type="ARBA" id="ARBA00001936"/>
    </source>
</evidence>
<proteinExistence type="inferred from homology"/>
<dbReference type="GO" id="GO:0140933">
    <property type="term" value="F:5'-(N(7)-methylguanosine 5'-triphospho)-[mRNA] hydrolase activity"/>
    <property type="evidence" value="ECO:0007669"/>
    <property type="project" value="UniProtKB-EC"/>
</dbReference>
<keyword evidence="15" id="KW-1185">Reference proteome</keyword>
<evidence type="ECO:0000259" key="13">
    <source>
        <dbReference type="PROSITE" id="PS51462"/>
    </source>
</evidence>
<evidence type="ECO:0000256" key="4">
    <source>
        <dbReference type="ARBA" id="ARBA00022723"/>
    </source>
</evidence>
<gene>
    <name evidence="14" type="ORF">NDU88_001396</name>
</gene>
<evidence type="ECO:0000256" key="5">
    <source>
        <dbReference type="ARBA" id="ARBA00022801"/>
    </source>
</evidence>
<sequence length="299" mass="33282">MDSIKRILVYLSKDNSLPQCAQFIQSVTRYFGSNQEDKVMVNCGINKNRFIISDQEFRDSTRVPLKRANMCPINNLEEGQAATLTEDVLSRGVDVGVAVILQTANQKILLTRRSPTLRIFPNVWVPPGGHIEQDEQIIDAGLRELKEETGLQLKDGEFSWRMLGLWESVFPPLLSRGLPTRHHVVVYVRILSGETHHKLQEILNPDESEVSACAWLDTSMVEMIVSAGKEANLTGIPQNMPLTIGATEMCNGSMVHVDLQASTLLSTVPEAGADVERVSTGTKYALQLWLDTLSQNKNL</sequence>
<dbReference type="AlphaFoldDB" id="A0AAV7KW75"/>
<dbReference type="GO" id="GO:0019677">
    <property type="term" value="P:NAD+ catabolic process"/>
    <property type="evidence" value="ECO:0007669"/>
    <property type="project" value="TreeGrafter"/>
</dbReference>
<evidence type="ECO:0000256" key="6">
    <source>
        <dbReference type="ARBA" id="ARBA00022842"/>
    </source>
</evidence>
<dbReference type="Proteomes" id="UP001066276">
    <property type="component" value="Chromosome 12"/>
</dbReference>
<dbReference type="GO" id="GO:0046872">
    <property type="term" value="F:metal ion binding"/>
    <property type="evidence" value="ECO:0007669"/>
    <property type="project" value="UniProtKB-KW"/>
</dbReference>
<comment type="catalytic activity">
    <reaction evidence="9">
        <text>a 5'-end (N(7)-methyl 5'-triphosphoguanosine)-ribonucleoside in mRNA + H2O = N(7)-methyl-GDP + a 5'-end phospho-ribonucleoside in mRNA + 2 H(+)</text>
        <dbReference type="Rhea" id="RHEA:67484"/>
        <dbReference type="Rhea" id="RHEA-COMP:15692"/>
        <dbReference type="Rhea" id="RHEA-COMP:17167"/>
        <dbReference type="ChEBI" id="CHEBI:15377"/>
        <dbReference type="ChEBI" id="CHEBI:15378"/>
        <dbReference type="ChEBI" id="CHEBI:63714"/>
        <dbReference type="ChEBI" id="CHEBI:138282"/>
        <dbReference type="ChEBI" id="CHEBI:156461"/>
        <dbReference type="EC" id="3.6.1.62"/>
    </reaction>
</comment>
<evidence type="ECO:0000256" key="11">
    <source>
        <dbReference type="ARBA" id="ARBA00093621"/>
    </source>
</evidence>
<evidence type="ECO:0000256" key="12">
    <source>
        <dbReference type="ARBA" id="ARBA00093663"/>
    </source>
</evidence>
<dbReference type="FunFam" id="3.90.79.10:FF:000033">
    <property type="entry name" value="nucleoside diphosphate-linked moiety X motif 17 isoform X1"/>
    <property type="match status" value="1"/>
</dbReference>
<dbReference type="InterPro" id="IPR050241">
    <property type="entry name" value="NAD-cap_RNA_hydrolase_NudC"/>
</dbReference>
<organism evidence="14 15">
    <name type="scientific">Pleurodeles waltl</name>
    <name type="common">Iberian ribbed newt</name>
    <dbReference type="NCBI Taxonomy" id="8319"/>
    <lineage>
        <taxon>Eukaryota</taxon>
        <taxon>Metazoa</taxon>
        <taxon>Chordata</taxon>
        <taxon>Craniata</taxon>
        <taxon>Vertebrata</taxon>
        <taxon>Euteleostomi</taxon>
        <taxon>Amphibia</taxon>
        <taxon>Batrachia</taxon>
        <taxon>Caudata</taxon>
        <taxon>Salamandroidea</taxon>
        <taxon>Salamandridae</taxon>
        <taxon>Pleurodelinae</taxon>
        <taxon>Pleurodeles</taxon>
    </lineage>
</organism>
<dbReference type="InterPro" id="IPR000086">
    <property type="entry name" value="NUDIX_hydrolase_dom"/>
</dbReference>
<dbReference type="SUPFAM" id="SSF55811">
    <property type="entry name" value="Nudix"/>
    <property type="match status" value="1"/>
</dbReference>
<dbReference type="GO" id="GO:0006742">
    <property type="term" value="P:NADP+ catabolic process"/>
    <property type="evidence" value="ECO:0007669"/>
    <property type="project" value="TreeGrafter"/>
</dbReference>
<dbReference type="InterPro" id="IPR033716">
    <property type="entry name" value="Nudt17_dom"/>
</dbReference>
<keyword evidence="6" id="KW-0460">Magnesium</keyword>
<dbReference type="CDD" id="cd04694">
    <property type="entry name" value="NUDIX_Nudt17"/>
    <property type="match status" value="1"/>
</dbReference>
<dbReference type="EMBL" id="JANPWB010000016">
    <property type="protein sequence ID" value="KAJ1081213.1"/>
    <property type="molecule type" value="Genomic_DNA"/>
</dbReference>
<comment type="similarity">
    <text evidence="3">Belongs to the Nudix hydrolase family.</text>
</comment>
<protein>
    <recommendedName>
        <fullName evidence="11">m7GpppN-mRNA hydrolase NUDT17</fullName>
        <ecNumber evidence="8">3.6.1.62</ecNumber>
    </recommendedName>
    <alternativeName>
        <fullName evidence="12">Nucleoside diphosphate-linked moiety X motif 17</fullName>
    </alternativeName>
</protein>
<evidence type="ECO:0000256" key="7">
    <source>
        <dbReference type="ARBA" id="ARBA00023211"/>
    </source>
</evidence>
<dbReference type="PANTHER" id="PTHR42904:SF1">
    <property type="entry name" value="NUCLEOSIDE DIPHOSPHATE-LINKED MOIETY X MOTIF 17"/>
    <property type="match status" value="1"/>
</dbReference>
<feature type="domain" description="Nudix hydrolase" evidence="13">
    <location>
        <begin position="90"/>
        <end position="238"/>
    </location>
</feature>
<comment type="cofactor">
    <cofactor evidence="2">
        <name>Mg(2+)</name>
        <dbReference type="ChEBI" id="CHEBI:18420"/>
    </cofactor>
</comment>
<evidence type="ECO:0000313" key="14">
    <source>
        <dbReference type="EMBL" id="KAJ1081213.1"/>
    </source>
</evidence>
<dbReference type="PROSITE" id="PS51462">
    <property type="entry name" value="NUDIX"/>
    <property type="match status" value="1"/>
</dbReference>
<dbReference type="PANTHER" id="PTHR42904">
    <property type="entry name" value="NUDIX HYDROLASE, NUDC SUBFAMILY"/>
    <property type="match status" value="1"/>
</dbReference>
<dbReference type="GO" id="GO:0005777">
    <property type="term" value="C:peroxisome"/>
    <property type="evidence" value="ECO:0007669"/>
    <property type="project" value="TreeGrafter"/>
</dbReference>
<reference evidence="14" key="1">
    <citation type="journal article" date="2022" name="bioRxiv">
        <title>Sequencing and chromosome-scale assembly of the giantPleurodeles waltlgenome.</title>
        <authorList>
            <person name="Brown T."/>
            <person name="Elewa A."/>
            <person name="Iarovenko S."/>
            <person name="Subramanian E."/>
            <person name="Araus A.J."/>
            <person name="Petzold A."/>
            <person name="Susuki M."/>
            <person name="Suzuki K.-i.T."/>
            <person name="Hayashi T."/>
            <person name="Toyoda A."/>
            <person name="Oliveira C."/>
            <person name="Osipova E."/>
            <person name="Leigh N.D."/>
            <person name="Simon A."/>
            <person name="Yun M.H."/>
        </authorList>
    </citation>
    <scope>NUCLEOTIDE SEQUENCE</scope>
    <source>
        <strain evidence="14">20211129_DDA</strain>
        <tissue evidence="14">Liver</tissue>
    </source>
</reference>
<dbReference type="EC" id="3.6.1.62" evidence="8"/>
<keyword evidence="7" id="KW-0464">Manganese</keyword>
<evidence type="ECO:0000313" key="15">
    <source>
        <dbReference type="Proteomes" id="UP001066276"/>
    </source>
</evidence>
<dbReference type="GO" id="GO:0005829">
    <property type="term" value="C:cytosol"/>
    <property type="evidence" value="ECO:0007669"/>
    <property type="project" value="TreeGrafter"/>
</dbReference>
<dbReference type="InterPro" id="IPR015797">
    <property type="entry name" value="NUDIX_hydrolase-like_dom_sf"/>
</dbReference>